<dbReference type="PANTHER" id="PTHR12385:SF84">
    <property type="entry name" value="CHOLINE TRANSPORTER-LIKE PROTEIN"/>
    <property type="match status" value="1"/>
</dbReference>
<dbReference type="PANTHER" id="PTHR12385">
    <property type="entry name" value="CHOLINE TRANSPORTER-LIKE (SLC FAMILY 44)"/>
    <property type="match status" value="1"/>
</dbReference>
<evidence type="ECO:0000256" key="3">
    <source>
        <dbReference type="ARBA" id="ARBA00022692"/>
    </source>
</evidence>
<dbReference type="EMBL" id="GDJX01014175">
    <property type="protein sequence ID" value="JAT53761.1"/>
    <property type="molecule type" value="Transcribed_RNA"/>
</dbReference>
<accession>A0A1D1YGN3</accession>
<feature type="transmembrane region" description="Helical" evidence="6">
    <location>
        <begin position="111"/>
        <end position="132"/>
    </location>
</feature>
<sequence length="481" mass="49877">AEVEIQMGDWEASSSGVAGGRHRSPQQPQHQSPPVPPPASAHATRISQVAPVQGAAASSVVNWKPGDGGFSGRLWKLLFLAHLLVVLVLITVLAVRGFVDRRSRRRFRPAHWHVPLLAATGVSAATASAWLAAALRCPRRAIKASLWFAPLLTCAVSVLLFDTGTAVGLAFAVLGLILTLVLSLYACWVTPRVDYAGEVLAAAVSATEGVAGAMAGFAAAALAGGGAWSAVWTLGVGGVAAARPRLAGLYVVMLLLSLAWTMQVVRNALAVAVAGFAYMRLGRGADIDPGEAWGNAWTVSLGSVCLGSAVVPAIGAIRDAARAVNLAAGGTDEFLFSCASCCGGVADRLIAYGNRWGLVQVGVYAKGFVAASADTWAAFVALGMEPVIDADLTSSFCFLSGLAGGAVSALVGGIWVRAVDEDYVTGVTLYAFVIGYFVVRIAMAWPQACVSALHVAYAENPQVQQQLGSPITRRLRSLLQS</sequence>
<proteinExistence type="inferred from homology"/>
<dbReference type="GO" id="GO:0022857">
    <property type="term" value="F:transmembrane transporter activity"/>
    <property type="evidence" value="ECO:0007669"/>
    <property type="project" value="UniProtKB-UniRule"/>
</dbReference>
<evidence type="ECO:0000256" key="7">
    <source>
        <dbReference type="SAM" id="MobiDB-lite"/>
    </source>
</evidence>
<dbReference type="AlphaFoldDB" id="A0A1D1YGN3"/>
<feature type="transmembrane region" description="Helical" evidence="6">
    <location>
        <begin position="249"/>
        <end position="276"/>
    </location>
</feature>
<evidence type="ECO:0000256" key="2">
    <source>
        <dbReference type="ARBA" id="ARBA00007168"/>
    </source>
</evidence>
<dbReference type="InterPro" id="IPR007603">
    <property type="entry name" value="Choline_transptr-like"/>
</dbReference>
<comment type="function">
    <text evidence="6">Choline transporter.</text>
</comment>
<reference evidence="8" key="1">
    <citation type="submission" date="2015-07" db="EMBL/GenBank/DDBJ databases">
        <title>Transcriptome Assembly of Anthurium amnicola.</title>
        <authorList>
            <person name="Suzuki J."/>
        </authorList>
    </citation>
    <scope>NUCLEOTIDE SEQUENCE</scope>
</reference>
<comment type="similarity">
    <text evidence="2 6">Belongs to the CTL (choline transporter-like) family.</text>
</comment>
<keyword evidence="4 6" id="KW-1133">Transmembrane helix</keyword>
<feature type="transmembrane region" description="Helical" evidence="6">
    <location>
        <begin position="423"/>
        <end position="443"/>
    </location>
</feature>
<feature type="transmembrane region" description="Helical" evidence="6">
    <location>
        <begin position="77"/>
        <end position="99"/>
    </location>
</feature>
<organism evidence="8">
    <name type="scientific">Anthurium amnicola</name>
    <dbReference type="NCBI Taxonomy" id="1678845"/>
    <lineage>
        <taxon>Eukaryota</taxon>
        <taxon>Viridiplantae</taxon>
        <taxon>Streptophyta</taxon>
        <taxon>Embryophyta</taxon>
        <taxon>Tracheophyta</taxon>
        <taxon>Spermatophyta</taxon>
        <taxon>Magnoliopsida</taxon>
        <taxon>Liliopsida</taxon>
        <taxon>Araceae</taxon>
        <taxon>Pothoideae</taxon>
        <taxon>Potheae</taxon>
        <taxon>Anthurium</taxon>
    </lineage>
</organism>
<feature type="transmembrane region" description="Helical" evidence="6">
    <location>
        <begin position="144"/>
        <end position="161"/>
    </location>
</feature>
<comment type="subcellular location">
    <subcellularLocation>
        <location evidence="6">Cell membrane</location>
        <topology evidence="6">Multi-pass membrane protein</topology>
    </subcellularLocation>
    <subcellularLocation>
        <location evidence="1">Membrane</location>
        <topology evidence="1">Multi-pass membrane protein</topology>
    </subcellularLocation>
</comment>
<gene>
    <name evidence="8" type="primary">PNS1_3</name>
    <name evidence="8" type="ORF">g.39588</name>
</gene>
<feature type="transmembrane region" description="Helical" evidence="6">
    <location>
        <begin position="396"/>
        <end position="417"/>
    </location>
</feature>
<feature type="transmembrane region" description="Helical" evidence="6">
    <location>
        <begin position="296"/>
        <end position="317"/>
    </location>
</feature>
<dbReference type="Pfam" id="PF04515">
    <property type="entry name" value="Choline_transpo"/>
    <property type="match status" value="1"/>
</dbReference>
<evidence type="ECO:0000256" key="6">
    <source>
        <dbReference type="RuleBase" id="RU368066"/>
    </source>
</evidence>
<name>A0A1D1YGN3_9ARAE</name>
<feature type="transmembrane region" description="Helical" evidence="6">
    <location>
        <begin position="225"/>
        <end position="242"/>
    </location>
</feature>
<keyword evidence="5 6" id="KW-0472">Membrane</keyword>
<evidence type="ECO:0000313" key="8">
    <source>
        <dbReference type="EMBL" id="JAT53761.1"/>
    </source>
</evidence>
<evidence type="ECO:0000256" key="5">
    <source>
        <dbReference type="ARBA" id="ARBA00023136"/>
    </source>
</evidence>
<protein>
    <recommendedName>
        <fullName evidence="6">Choline transporter-like protein</fullName>
    </recommendedName>
</protein>
<feature type="non-terminal residue" evidence="8">
    <location>
        <position position="1"/>
    </location>
</feature>
<keyword evidence="3 6" id="KW-0812">Transmembrane</keyword>
<dbReference type="GO" id="GO:0005886">
    <property type="term" value="C:plasma membrane"/>
    <property type="evidence" value="ECO:0007669"/>
    <property type="project" value="UniProtKB-SubCell"/>
</dbReference>
<feature type="region of interest" description="Disordered" evidence="7">
    <location>
        <begin position="1"/>
        <end position="43"/>
    </location>
</feature>
<feature type="transmembrane region" description="Helical" evidence="6">
    <location>
        <begin position="167"/>
        <end position="187"/>
    </location>
</feature>
<evidence type="ECO:0000256" key="4">
    <source>
        <dbReference type="ARBA" id="ARBA00022989"/>
    </source>
</evidence>
<evidence type="ECO:0000256" key="1">
    <source>
        <dbReference type="ARBA" id="ARBA00004141"/>
    </source>
</evidence>